<dbReference type="Proteomes" id="UP000245697">
    <property type="component" value="Unassembled WGS sequence"/>
</dbReference>
<comment type="caution">
    <text evidence="1">The sequence shown here is derived from an EMBL/GenBank/DDBJ whole genome shotgun (WGS) entry which is preliminary data.</text>
</comment>
<evidence type="ECO:0000313" key="1">
    <source>
        <dbReference type="EMBL" id="PWK30174.1"/>
    </source>
</evidence>
<dbReference type="EMBL" id="QGGR01000040">
    <property type="protein sequence ID" value="PWK30174.1"/>
    <property type="molecule type" value="Genomic_DNA"/>
</dbReference>
<protein>
    <recommendedName>
        <fullName evidence="3">Ferritin-like metal-binding protein YciE</fullName>
    </recommendedName>
</protein>
<proteinExistence type="predicted"/>
<dbReference type="AlphaFoldDB" id="A0A316ELN0"/>
<reference evidence="1 2" key="1">
    <citation type="submission" date="2018-05" db="EMBL/GenBank/DDBJ databases">
        <title>Genomic Encyclopedia of Archaeal and Bacterial Type Strains, Phase II (KMG-II): from individual species to whole genera.</title>
        <authorList>
            <person name="Goeker M."/>
        </authorList>
    </citation>
    <scope>NUCLEOTIDE SEQUENCE [LARGE SCALE GENOMIC DNA]</scope>
    <source>
        <strain evidence="1 2">DSM 45184</strain>
    </source>
</reference>
<accession>A0A316ELN0</accession>
<dbReference type="RefSeq" id="WP_109602687.1">
    <property type="nucleotide sequence ID" value="NZ_BONA01000100.1"/>
</dbReference>
<sequence length="152" mass="17186">MHLAHYLGLLHRSQVNLADAFRQVAVAHHGEPDVAILCRRQAQVCDRHAELLHPFAERYAEEATDEPDRLHAELFRGTRTGGIGLLRDLHDLYLMAAECDICWTLVGQAARGARDEKLIEVVARCDEETAVQMQWLRTRMKQAAPQALVVAR</sequence>
<evidence type="ECO:0000313" key="2">
    <source>
        <dbReference type="Proteomes" id="UP000245697"/>
    </source>
</evidence>
<name>A0A316ELN0_9ACTN</name>
<organism evidence="1 2">
    <name type="scientific">Actinoplanes xinjiangensis</name>
    <dbReference type="NCBI Taxonomy" id="512350"/>
    <lineage>
        <taxon>Bacteria</taxon>
        <taxon>Bacillati</taxon>
        <taxon>Actinomycetota</taxon>
        <taxon>Actinomycetes</taxon>
        <taxon>Micromonosporales</taxon>
        <taxon>Micromonosporaceae</taxon>
        <taxon>Actinoplanes</taxon>
    </lineage>
</organism>
<evidence type="ECO:0008006" key="3">
    <source>
        <dbReference type="Google" id="ProtNLM"/>
    </source>
</evidence>
<gene>
    <name evidence="1" type="ORF">BC793_14028</name>
</gene>
<dbReference type="OrthoDB" id="669978at2"/>
<keyword evidence="2" id="KW-1185">Reference proteome</keyword>